<comment type="caution">
    <text evidence="9">The sequence shown here is derived from an EMBL/GenBank/DDBJ whole genome shotgun (WGS) entry which is preliminary data.</text>
</comment>
<evidence type="ECO:0000313" key="10">
    <source>
        <dbReference type="Proteomes" id="UP001479290"/>
    </source>
</evidence>
<keyword evidence="7 8" id="KW-0472">Membrane</keyword>
<keyword evidence="10" id="KW-1185">Reference proteome</keyword>
<dbReference type="AlphaFoldDB" id="A0AAW2AST3"/>
<feature type="transmembrane region" description="Helical" evidence="8">
    <location>
        <begin position="12"/>
        <end position="34"/>
    </location>
</feature>
<comment type="subcellular location">
    <subcellularLocation>
        <location evidence="8">Cell junction</location>
        <location evidence="8">Tight junction</location>
    </subcellularLocation>
    <subcellularLocation>
        <location evidence="8">Cell membrane</location>
        <topology evidence="8">Multi-pass membrane protein</topology>
    </subcellularLocation>
</comment>
<dbReference type="EMBL" id="JAWDJR010000004">
    <property type="protein sequence ID" value="KAK9976542.1"/>
    <property type="molecule type" value="Genomic_DNA"/>
</dbReference>
<dbReference type="InterPro" id="IPR006187">
    <property type="entry name" value="Claudin"/>
</dbReference>
<organism evidence="9 10">
    <name type="scientific">Culter alburnus</name>
    <name type="common">Topmouth culter</name>
    <dbReference type="NCBI Taxonomy" id="194366"/>
    <lineage>
        <taxon>Eukaryota</taxon>
        <taxon>Metazoa</taxon>
        <taxon>Chordata</taxon>
        <taxon>Craniata</taxon>
        <taxon>Vertebrata</taxon>
        <taxon>Euteleostomi</taxon>
        <taxon>Actinopterygii</taxon>
        <taxon>Neopterygii</taxon>
        <taxon>Teleostei</taxon>
        <taxon>Ostariophysi</taxon>
        <taxon>Cypriniformes</taxon>
        <taxon>Xenocyprididae</taxon>
        <taxon>Xenocypridinae</taxon>
        <taxon>Culter</taxon>
    </lineage>
</organism>
<proteinExistence type="inferred from homology"/>
<dbReference type="PROSITE" id="PS01346">
    <property type="entry name" value="CLAUDIN"/>
    <property type="match status" value="1"/>
</dbReference>
<gene>
    <name evidence="9" type="ORF">ABG768_021747</name>
</gene>
<feature type="transmembrane region" description="Helical" evidence="8">
    <location>
        <begin position="164"/>
        <end position="187"/>
    </location>
</feature>
<evidence type="ECO:0000256" key="3">
    <source>
        <dbReference type="ARBA" id="ARBA00022475"/>
    </source>
</evidence>
<dbReference type="InterPro" id="IPR017974">
    <property type="entry name" value="Claudin_CS"/>
</dbReference>
<evidence type="ECO:0000256" key="2">
    <source>
        <dbReference type="ARBA" id="ARBA00022427"/>
    </source>
</evidence>
<evidence type="ECO:0000256" key="5">
    <source>
        <dbReference type="ARBA" id="ARBA00022949"/>
    </source>
</evidence>
<dbReference type="PRINTS" id="PR01077">
    <property type="entry name" value="CLAUDIN"/>
</dbReference>
<evidence type="ECO:0000256" key="6">
    <source>
        <dbReference type="ARBA" id="ARBA00022989"/>
    </source>
</evidence>
<evidence type="ECO:0000256" key="1">
    <source>
        <dbReference type="ARBA" id="ARBA00008295"/>
    </source>
</evidence>
<dbReference type="GO" id="GO:0005923">
    <property type="term" value="C:bicellular tight junction"/>
    <property type="evidence" value="ECO:0007669"/>
    <property type="project" value="UniProtKB-SubCell"/>
</dbReference>
<evidence type="ECO:0000313" key="9">
    <source>
        <dbReference type="EMBL" id="KAK9976542.1"/>
    </source>
</evidence>
<evidence type="ECO:0000256" key="4">
    <source>
        <dbReference type="ARBA" id="ARBA00022692"/>
    </source>
</evidence>
<protein>
    <recommendedName>
        <fullName evidence="8">Claudin</fullName>
    </recommendedName>
</protein>
<keyword evidence="5 8" id="KW-0965">Cell junction</keyword>
<keyword evidence="2 8" id="KW-0796">Tight junction</keyword>
<accession>A0AAW2AST3</accession>
<reference evidence="9 10" key="1">
    <citation type="submission" date="2024-05" db="EMBL/GenBank/DDBJ databases">
        <title>A high-quality chromosomal-level genome assembly of Topmouth culter (Culter alburnus).</title>
        <authorList>
            <person name="Zhao H."/>
        </authorList>
    </citation>
    <scope>NUCLEOTIDE SEQUENCE [LARGE SCALE GENOMIC DNA]</scope>
    <source>
        <strain evidence="9">CATC2023</strain>
        <tissue evidence="9">Muscle</tissue>
    </source>
</reference>
<keyword evidence="6 8" id="KW-1133">Transmembrane helix</keyword>
<sequence length="222" mass="24451">MTNPCTVALEILGMLIGMGGWFCSLAATIMPQWLSLSTELMALESFEQGLWESCVFHEVIGTECRPYDTILGLDPTWMLARVLMCLSDATCLLGLLLAIPAMSRINCCKSEEGRRTKQGLKITAAVFLCIAGLLVLTPVSYVAHDAVMKFSDETTPHVLSHSEFGYALFVGWAAGILDIVAAVMLLFTSCTDSRYSETHLVSYHQKQEIRTVDGSRKHTEYA</sequence>
<dbReference type="Pfam" id="PF00822">
    <property type="entry name" value="PMP22_Claudin"/>
    <property type="match status" value="1"/>
</dbReference>
<keyword evidence="4 8" id="KW-0812">Transmembrane</keyword>
<feature type="transmembrane region" description="Helical" evidence="8">
    <location>
        <begin position="78"/>
        <end position="101"/>
    </location>
</feature>
<dbReference type="Proteomes" id="UP001479290">
    <property type="component" value="Unassembled WGS sequence"/>
</dbReference>
<dbReference type="Gene3D" id="1.20.140.150">
    <property type="match status" value="1"/>
</dbReference>
<dbReference type="InterPro" id="IPR004031">
    <property type="entry name" value="PMP22/EMP/MP20/Claudin"/>
</dbReference>
<name>A0AAW2AST3_CULAL</name>
<dbReference type="GO" id="GO:0005886">
    <property type="term" value="C:plasma membrane"/>
    <property type="evidence" value="ECO:0007669"/>
    <property type="project" value="UniProtKB-SubCell"/>
</dbReference>
<comment type="function">
    <text evidence="8">Claudins function as major constituents of the tight junction complexes that regulate the permeability of epithelia.</text>
</comment>
<evidence type="ECO:0000256" key="7">
    <source>
        <dbReference type="ARBA" id="ARBA00023136"/>
    </source>
</evidence>
<feature type="transmembrane region" description="Helical" evidence="8">
    <location>
        <begin position="122"/>
        <end position="144"/>
    </location>
</feature>
<dbReference type="PANTHER" id="PTHR12002">
    <property type="entry name" value="CLAUDIN"/>
    <property type="match status" value="1"/>
</dbReference>
<comment type="similarity">
    <text evidence="1 8">Belongs to the claudin family.</text>
</comment>
<keyword evidence="3 8" id="KW-1003">Cell membrane</keyword>
<dbReference type="GO" id="GO:0005198">
    <property type="term" value="F:structural molecule activity"/>
    <property type="evidence" value="ECO:0007669"/>
    <property type="project" value="InterPro"/>
</dbReference>
<evidence type="ECO:0000256" key="8">
    <source>
        <dbReference type="RuleBase" id="RU060637"/>
    </source>
</evidence>